<dbReference type="InterPro" id="IPR001087">
    <property type="entry name" value="GDSL"/>
</dbReference>
<dbReference type="Pfam" id="PF00657">
    <property type="entry name" value="Lipase_GDSL"/>
    <property type="match status" value="1"/>
</dbReference>
<dbReference type="InterPro" id="IPR035669">
    <property type="entry name" value="SGNH_plant_lipase-like"/>
</dbReference>
<name>A0AAU9N8J1_9ASTR</name>
<dbReference type="Proteomes" id="UP001157418">
    <property type="component" value="Unassembled WGS sequence"/>
</dbReference>
<keyword evidence="4" id="KW-0732">Signal</keyword>
<evidence type="ECO:0000256" key="1">
    <source>
        <dbReference type="ARBA" id="ARBA00008668"/>
    </source>
</evidence>
<dbReference type="Gene3D" id="3.40.50.1110">
    <property type="entry name" value="SGNH hydrolase"/>
    <property type="match status" value="1"/>
</dbReference>
<comment type="similarity">
    <text evidence="1">Belongs to the 'GDSL' lipolytic enzyme family.</text>
</comment>
<dbReference type="GO" id="GO:0016042">
    <property type="term" value="P:lipid catabolic process"/>
    <property type="evidence" value="ECO:0007669"/>
    <property type="project" value="UniProtKB-KW"/>
</dbReference>
<sequence length="435" mass="47513">MASSKSSLAIFLCLILAVLRNVVLEAEARAFFVFGDSLVDNGNNNYLATTARADAYPYGIDYPTHRATGRFSNGFNIPDLISQAIGEESTLPYLSPYLTGERLLVGANFASAGVGILNDTGVQFNNIIRIGLQMQYFQQYQERVSDIIGPEQTQALVTQSLTLITLGGNDFVNNYYLVPFSARSRQFALPDYVVYLISEYRKVLARLYELGLRRVLVTGTGPLGCVPAELAQRGRNGNCAPELQRAAALFNPQLQAMINSLNSEIGSNVFIGANIQQTNIDFISDPGRYGFVTSKIACCGQGPFNGIGLCTPLSNLCPNRDIYAFWDAFHPSEKANRLIVRNILSGTTDYMSPMNLSTIMALDAATNSRIPHRPSAHPTELKTSRRLKIEVKVLCPPALSRSHTSEAPTEPQTSGAAKYEELGCGQGSCMDEDFT</sequence>
<keyword evidence="3" id="KW-0442">Lipid degradation</keyword>
<dbReference type="PANTHER" id="PTHR45648:SF167">
    <property type="entry name" value="GDSL ESTERASE_LIPASE LTL1"/>
    <property type="match status" value="1"/>
</dbReference>
<feature type="chain" id="PRO_5043942045" evidence="4">
    <location>
        <begin position="29"/>
        <end position="435"/>
    </location>
</feature>
<evidence type="ECO:0000256" key="2">
    <source>
        <dbReference type="ARBA" id="ARBA00022801"/>
    </source>
</evidence>
<dbReference type="InterPro" id="IPR051058">
    <property type="entry name" value="GDSL_Est/Lipase"/>
</dbReference>
<dbReference type="CDD" id="cd01837">
    <property type="entry name" value="SGNH_plant_lipase_like"/>
    <property type="match status" value="1"/>
</dbReference>
<keyword evidence="2" id="KW-0378">Hydrolase</keyword>
<evidence type="ECO:0000256" key="3">
    <source>
        <dbReference type="ARBA" id="ARBA00022963"/>
    </source>
</evidence>
<dbReference type="InterPro" id="IPR036514">
    <property type="entry name" value="SGNH_hydro_sf"/>
</dbReference>
<feature type="signal peptide" evidence="4">
    <location>
        <begin position="1"/>
        <end position="28"/>
    </location>
</feature>
<dbReference type="GO" id="GO:0016788">
    <property type="term" value="F:hydrolase activity, acting on ester bonds"/>
    <property type="evidence" value="ECO:0007669"/>
    <property type="project" value="InterPro"/>
</dbReference>
<dbReference type="EMBL" id="CAKMRJ010004445">
    <property type="protein sequence ID" value="CAH1435655.1"/>
    <property type="molecule type" value="Genomic_DNA"/>
</dbReference>
<protein>
    <submittedName>
        <fullName evidence="5">Uncharacterized protein</fullName>
    </submittedName>
</protein>
<reference evidence="5 6" key="1">
    <citation type="submission" date="2022-01" db="EMBL/GenBank/DDBJ databases">
        <authorList>
            <person name="Xiong W."/>
            <person name="Schranz E."/>
        </authorList>
    </citation>
    <scope>NUCLEOTIDE SEQUENCE [LARGE SCALE GENOMIC DNA]</scope>
</reference>
<comment type="caution">
    <text evidence="5">The sequence shown here is derived from an EMBL/GenBank/DDBJ whole genome shotgun (WGS) entry which is preliminary data.</text>
</comment>
<evidence type="ECO:0000256" key="4">
    <source>
        <dbReference type="SAM" id="SignalP"/>
    </source>
</evidence>
<dbReference type="PANTHER" id="PTHR45648">
    <property type="entry name" value="GDSL LIPASE/ACYLHYDROLASE FAMILY PROTEIN (AFU_ORTHOLOGUE AFUA_4G14700)"/>
    <property type="match status" value="1"/>
</dbReference>
<proteinExistence type="inferred from homology"/>
<accession>A0AAU9N8J1</accession>
<evidence type="ECO:0000313" key="5">
    <source>
        <dbReference type="EMBL" id="CAH1435655.1"/>
    </source>
</evidence>
<keyword evidence="6" id="KW-1185">Reference proteome</keyword>
<gene>
    <name evidence="5" type="ORF">LVIROSA_LOCUS22076</name>
</gene>
<evidence type="ECO:0000313" key="6">
    <source>
        <dbReference type="Proteomes" id="UP001157418"/>
    </source>
</evidence>
<organism evidence="5 6">
    <name type="scientific">Lactuca virosa</name>
    <dbReference type="NCBI Taxonomy" id="75947"/>
    <lineage>
        <taxon>Eukaryota</taxon>
        <taxon>Viridiplantae</taxon>
        <taxon>Streptophyta</taxon>
        <taxon>Embryophyta</taxon>
        <taxon>Tracheophyta</taxon>
        <taxon>Spermatophyta</taxon>
        <taxon>Magnoliopsida</taxon>
        <taxon>eudicotyledons</taxon>
        <taxon>Gunneridae</taxon>
        <taxon>Pentapetalae</taxon>
        <taxon>asterids</taxon>
        <taxon>campanulids</taxon>
        <taxon>Asterales</taxon>
        <taxon>Asteraceae</taxon>
        <taxon>Cichorioideae</taxon>
        <taxon>Cichorieae</taxon>
        <taxon>Lactucinae</taxon>
        <taxon>Lactuca</taxon>
    </lineage>
</organism>
<keyword evidence="3" id="KW-0443">Lipid metabolism</keyword>
<dbReference type="AlphaFoldDB" id="A0AAU9N8J1"/>